<dbReference type="EMBL" id="BKZW01000002">
    <property type="protein sequence ID" value="GER90583.1"/>
    <property type="molecule type" value="Genomic_DNA"/>
</dbReference>
<keyword evidence="2" id="KW-1003">Cell membrane</keyword>
<keyword evidence="3 6" id="KW-0812">Transmembrane</keyword>
<dbReference type="Proteomes" id="UP000326912">
    <property type="component" value="Unassembled WGS sequence"/>
</dbReference>
<proteinExistence type="predicted"/>
<dbReference type="PANTHER" id="PTHR30086:SF20">
    <property type="entry name" value="ARGININE EXPORTER PROTEIN ARGO-RELATED"/>
    <property type="match status" value="1"/>
</dbReference>
<evidence type="ECO:0000313" key="7">
    <source>
        <dbReference type="EMBL" id="GER90583.1"/>
    </source>
</evidence>
<accession>A0A5J4KSD9</accession>
<evidence type="ECO:0000313" key="8">
    <source>
        <dbReference type="Proteomes" id="UP000326912"/>
    </source>
</evidence>
<feature type="transmembrane region" description="Helical" evidence="6">
    <location>
        <begin position="148"/>
        <end position="172"/>
    </location>
</feature>
<feature type="transmembrane region" description="Helical" evidence="6">
    <location>
        <begin position="74"/>
        <end position="92"/>
    </location>
</feature>
<evidence type="ECO:0000256" key="6">
    <source>
        <dbReference type="SAM" id="Phobius"/>
    </source>
</evidence>
<dbReference type="GO" id="GO:0015171">
    <property type="term" value="F:amino acid transmembrane transporter activity"/>
    <property type="evidence" value="ECO:0007669"/>
    <property type="project" value="TreeGrafter"/>
</dbReference>
<name>A0A5J4KSD9_9CHLR</name>
<sequence>MDMSFLLRGLLIGLSVAAVVGPMSVLCIQRTLHKGLRYGLISGLGVATADGLYGVIAGFGLTVIATFLLNQQTWVRIIGGIFLIYLGIKTLLTRPAEKAATATGASSFLGAYLSTFLLTLTNPLTILSFAAIFAGLGVGSTKNSIMTALLVVIGVFLGSTLWWCLLIGGVSLVREKFTPQWMLWINRISGLVIMIFGLLALFSLKR</sequence>
<feature type="transmembrane region" description="Helical" evidence="6">
    <location>
        <begin position="51"/>
        <end position="69"/>
    </location>
</feature>
<evidence type="ECO:0000256" key="1">
    <source>
        <dbReference type="ARBA" id="ARBA00004651"/>
    </source>
</evidence>
<comment type="caution">
    <text evidence="7">The sequence shown here is derived from an EMBL/GenBank/DDBJ whole genome shotgun (WGS) entry which is preliminary data.</text>
</comment>
<keyword evidence="8" id="KW-1185">Reference proteome</keyword>
<evidence type="ECO:0000256" key="5">
    <source>
        <dbReference type="ARBA" id="ARBA00023136"/>
    </source>
</evidence>
<dbReference type="GO" id="GO:0005886">
    <property type="term" value="C:plasma membrane"/>
    <property type="evidence" value="ECO:0007669"/>
    <property type="project" value="UniProtKB-SubCell"/>
</dbReference>
<dbReference type="AlphaFoldDB" id="A0A5J4KSD9"/>
<dbReference type="InterPro" id="IPR001123">
    <property type="entry name" value="LeuE-type"/>
</dbReference>
<evidence type="ECO:0000256" key="3">
    <source>
        <dbReference type="ARBA" id="ARBA00022692"/>
    </source>
</evidence>
<evidence type="ECO:0000256" key="4">
    <source>
        <dbReference type="ARBA" id="ARBA00022989"/>
    </source>
</evidence>
<dbReference type="Pfam" id="PF01810">
    <property type="entry name" value="LysE"/>
    <property type="match status" value="1"/>
</dbReference>
<dbReference type="RefSeq" id="WP_151758302.1">
    <property type="nucleotide sequence ID" value="NZ_BKZW01000002.1"/>
</dbReference>
<feature type="transmembrane region" description="Helical" evidence="6">
    <location>
        <begin position="184"/>
        <end position="204"/>
    </location>
</feature>
<keyword evidence="4 6" id="KW-1133">Transmembrane helix</keyword>
<dbReference type="PANTHER" id="PTHR30086">
    <property type="entry name" value="ARGININE EXPORTER PROTEIN ARGO"/>
    <property type="match status" value="1"/>
</dbReference>
<keyword evidence="5 6" id="KW-0472">Membrane</keyword>
<evidence type="ECO:0000256" key="2">
    <source>
        <dbReference type="ARBA" id="ARBA00022475"/>
    </source>
</evidence>
<protein>
    <submittedName>
        <fullName evidence="7">Lysine transporter LysE</fullName>
    </submittedName>
</protein>
<gene>
    <name evidence="7" type="ORF">KDW_47450</name>
</gene>
<comment type="subcellular location">
    <subcellularLocation>
        <location evidence="1">Cell membrane</location>
        <topology evidence="1">Multi-pass membrane protein</topology>
    </subcellularLocation>
</comment>
<feature type="transmembrane region" description="Helical" evidence="6">
    <location>
        <begin position="112"/>
        <end position="136"/>
    </location>
</feature>
<reference evidence="7 8" key="1">
    <citation type="submission" date="2019-10" db="EMBL/GenBank/DDBJ databases">
        <title>Dictyobacter vulcani sp. nov., within the class Ktedonobacteria, isolated from soil of volcanic Mt. Zao.</title>
        <authorList>
            <person name="Zheng Y."/>
            <person name="Wang C.M."/>
            <person name="Sakai Y."/>
            <person name="Abe K."/>
            <person name="Yokota A."/>
            <person name="Yabe S."/>
        </authorList>
    </citation>
    <scope>NUCLEOTIDE SEQUENCE [LARGE SCALE GENOMIC DNA]</scope>
    <source>
        <strain evidence="7 8">W12</strain>
    </source>
</reference>
<organism evidence="7 8">
    <name type="scientific">Dictyobacter vulcani</name>
    <dbReference type="NCBI Taxonomy" id="2607529"/>
    <lineage>
        <taxon>Bacteria</taxon>
        <taxon>Bacillati</taxon>
        <taxon>Chloroflexota</taxon>
        <taxon>Ktedonobacteria</taxon>
        <taxon>Ktedonobacterales</taxon>
        <taxon>Dictyobacteraceae</taxon>
        <taxon>Dictyobacter</taxon>
    </lineage>
</organism>